<sequence length="90" mass="10158">MDRNEMTERETRIREKAFELWRSEGMPEGREALHWEMASEIVGLEDAAGTARIPFGASAKPAVEPQEALSNTGEFPTLTDQGEMQPPKRR</sequence>
<dbReference type="OrthoDB" id="9811127at2"/>
<proteinExistence type="predicted"/>
<organism evidence="2 3">
    <name type="scientific">Aquabacter spiritensis</name>
    <dbReference type="NCBI Taxonomy" id="933073"/>
    <lineage>
        <taxon>Bacteria</taxon>
        <taxon>Pseudomonadati</taxon>
        <taxon>Pseudomonadota</taxon>
        <taxon>Alphaproteobacteria</taxon>
        <taxon>Hyphomicrobiales</taxon>
        <taxon>Xanthobacteraceae</taxon>
        <taxon>Aquabacter</taxon>
    </lineage>
</organism>
<name>A0A4R3LP45_9HYPH</name>
<dbReference type="InterPro" id="IPR021327">
    <property type="entry name" value="DUF2934"/>
</dbReference>
<keyword evidence="3" id="KW-1185">Reference proteome</keyword>
<evidence type="ECO:0000256" key="1">
    <source>
        <dbReference type="SAM" id="MobiDB-lite"/>
    </source>
</evidence>
<dbReference type="Pfam" id="PF11154">
    <property type="entry name" value="DUF2934"/>
    <property type="match status" value="1"/>
</dbReference>
<feature type="compositionally biased region" description="Polar residues" evidence="1">
    <location>
        <begin position="68"/>
        <end position="82"/>
    </location>
</feature>
<accession>A0A4R3LP45</accession>
<dbReference type="Proteomes" id="UP000294664">
    <property type="component" value="Unassembled WGS sequence"/>
</dbReference>
<evidence type="ECO:0000313" key="3">
    <source>
        <dbReference type="Proteomes" id="UP000294664"/>
    </source>
</evidence>
<dbReference type="AlphaFoldDB" id="A0A4R3LP45"/>
<dbReference type="EMBL" id="SMAI01000014">
    <property type="protein sequence ID" value="TCT02150.1"/>
    <property type="molecule type" value="Genomic_DNA"/>
</dbReference>
<reference evidence="2 3" key="1">
    <citation type="submission" date="2019-03" db="EMBL/GenBank/DDBJ databases">
        <title>Genomic Encyclopedia of Type Strains, Phase IV (KMG-IV): sequencing the most valuable type-strain genomes for metagenomic binning, comparative biology and taxonomic classification.</title>
        <authorList>
            <person name="Goeker M."/>
        </authorList>
    </citation>
    <scope>NUCLEOTIDE SEQUENCE [LARGE SCALE GENOMIC DNA]</scope>
    <source>
        <strain evidence="2 3">DSM 9035</strain>
    </source>
</reference>
<feature type="region of interest" description="Disordered" evidence="1">
    <location>
        <begin position="61"/>
        <end position="90"/>
    </location>
</feature>
<protein>
    <submittedName>
        <fullName evidence="2">DUF2934 family protein</fullName>
    </submittedName>
</protein>
<comment type="caution">
    <text evidence="2">The sequence shown here is derived from an EMBL/GenBank/DDBJ whole genome shotgun (WGS) entry which is preliminary data.</text>
</comment>
<gene>
    <name evidence="2" type="ORF">EDC64_1149</name>
</gene>
<evidence type="ECO:0000313" key="2">
    <source>
        <dbReference type="EMBL" id="TCT02150.1"/>
    </source>
</evidence>